<proteinExistence type="predicted"/>
<name>X0T6W0_9ZZZZ</name>
<comment type="caution">
    <text evidence="1">The sequence shown here is derived from an EMBL/GenBank/DDBJ whole genome shotgun (WGS) entry which is preliminary data.</text>
</comment>
<gene>
    <name evidence="1" type="ORF">S01H1_27357</name>
</gene>
<feature type="non-terminal residue" evidence="1">
    <location>
        <position position="30"/>
    </location>
</feature>
<dbReference type="EMBL" id="BARS01016650">
    <property type="protein sequence ID" value="GAF89233.1"/>
    <property type="molecule type" value="Genomic_DNA"/>
</dbReference>
<reference evidence="1" key="1">
    <citation type="journal article" date="2014" name="Front. Microbiol.">
        <title>High frequency of phylogenetically diverse reductive dehalogenase-homologous genes in deep subseafloor sedimentary metagenomes.</title>
        <authorList>
            <person name="Kawai M."/>
            <person name="Futagami T."/>
            <person name="Toyoda A."/>
            <person name="Takaki Y."/>
            <person name="Nishi S."/>
            <person name="Hori S."/>
            <person name="Arai W."/>
            <person name="Tsubouchi T."/>
            <person name="Morono Y."/>
            <person name="Uchiyama I."/>
            <person name="Ito T."/>
            <person name="Fujiyama A."/>
            <person name="Inagaki F."/>
            <person name="Takami H."/>
        </authorList>
    </citation>
    <scope>NUCLEOTIDE SEQUENCE</scope>
    <source>
        <strain evidence="1">Expedition CK06-06</strain>
    </source>
</reference>
<evidence type="ECO:0000313" key="1">
    <source>
        <dbReference type="EMBL" id="GAF89233.1"/>
    </source>
</evidence>
<sequence length="30" mass="3530">MKIRGISVFNRKPIEVEIKEGFIENIKRAN</sequence>
<organism evidence="1">
    <name type="scientific">marine sediment metagenome</name>
    <dbReference type="NCBI Taxonomy" id="412755"/>
    <lineage>
        <taxon>unclassified sequences</taxon>
        <taxon>metagenomes</taxon>
        <taxon>ecological metagenomes</taxon>
    </lineage>
</organism>
<protein>
    <submittedName>
        <fullName evidence="1">Uncharacterized protein</fullName>
    </submittedName>
</protein>
<accession>X0T6W0</accession>
<dbReference type="AlphaFoldDB" id="X0T6W0"/>